<dbReference type="CDD" id="cd06223">
    <property type="entry name" value="PRTases_typeI"/>
    <property type="match status" value="1"/>
</dbReference>
<dbReference type="Gene3D" id="3.40.50.2020">
    <property type="match status" value="1"/>
</dbReference>
<feature type="domain" description="Double zinc ribbon" evidence="2">
    <location>
        <begin position="3"/>
        <end position="53"/>
    </location>
</feature>
<evidence type="ECO:0000259" key="2">
    <source>
        <dbReference type="Pfam" id="PF18912"/>
    </source>
</evidence>
<dbReference type="AlphaFoldDB" id="A0A0G1ETN3"/>
<dbReference type="InterPro" id="IPR044005">
    <property type="entry name" value="DZR_2"/>
</dbReference>
<proteinExistence type="inferred from homology"/>
<dbReference type="InterPro" id="IPR051910">
    <property type="entry name" value="ComF/GntX_DNA_util-trans"/>
</dbReference>
<dbReference type="InterPro" id="IPR000836">
    <property type="entry name" value="PRTase_dom"/>
</dbReference>
<reference evidence="3 4" key="1">
    <citation type="journal article" date="2015" name="Nature">
        <title>rRNA introns, odd ribosomes, and small enigmatic genomes across a large radiation of phyla.</title>
        <authorList>
            <person name="Brown C.T."/>
            <person name="Hug L.A."/>
            <person name="Thomas B.C."/>
            <person name="Sharon I."/>
            <person name="Castelle C.J."/>
            <person name="Singh A."/>
            <person name="Wilkins M.J."/>
            <person name="Williams K.H."/>
            <person name="Banfield J.F."/>
        </authorList>
    </citation>
    <scope>NUCLEOTIDE SEQUENCE [LARGE SCALE GENOMIC DNA]</scope>
</reference>
<dbReference type="Proteomes" id="UP000034050">
    <property type="component" value="Unassembled WGS sequence"/>
</dbReference>
<evidence type="ECO:0000313" key="4">
    <source>
        <dbReference type="Proteomes" id="UP000034050"/>
    </source>
</evidence>
<comment type="caution">
    <text evidence="3">The sequence shown here is derived from an EMBL/GenBank/DDBJ whole genome shotgun (WGS) entry which is preliminary data.</text>
</comment>
<evidence type="ECO:0000313" key="3">
    <source>
        <dbReference type="EMBL" id="KKS86451.1"/>
    </source>
</evidence>
<comment type="similarity">
    <text evidence="1">Belongs to the ComF/GntX family.</text>
</comment>
<organism evidence="3 4">
    <name type="scientific">Candidatus Gottesmanbacteria bacterium GW2011_GWB1_43_11</name>
    <dbReference type="NCBI Taxonomy" id="1618446"/>
    <lineage>
        <taxon>Bacteria</taxon>
        <taxon>Candidatus Gottesmaniibacteriota</taxon>
    </lineage>
</organism>
<gene>
    <name evidence="3" type="ORF">UV61_C0010G0002</name>
</gene>
<dbReference type="PANTHER" id="PTHR47505">
    <property type="entry name" value="DNA UTILIZATION PROTEIN YHGH"/>
    <property type="match status" value="1"/>
</dbReference>
<dbReference type="PANTHER" id="PTHR47505:SF1">
    <property type="entry name" value="DNA UTILIZATION PROTEIN YHGH"/>
    <property type="match status" value="1"/>
</dbReference>
<dbReference type="Pfam" id="PF18912">
    <property type="entry name" value="DZR_2"/>
    <property type="match status" value="1"/>
</dbReference>
<evidence type="ECO:0000256" key="1">
    <source>
        <dbReference type="ARBA" id="ARBA00008007"/>
    </source>
</evidence>
<dbReference type="InterPro" id="IPR029057">
    <property type="entry name" value="PRTase-like"/>
</dbReference>
<sequence length="232" mass="26256">MNFLDLIFPRRCLGCNRLGSYICNACRTTLDLRGQRCPECDRPAIDGMTHPICLRPLGLDGLVTVFENRGIIKKAIKSLKYRFVYDAAEELVNLVPDSALQNLPIKSNSWALYPIPLHKDRLRWRGFNQAEKLGQFVAQRLKMKMIDGLLVRTVKRTPQADISRREDRIQNAQGLFQLNKLSTSNLPAGRQGSQLSILLFDDVWTTGATMKEAVKVLKRSGLGKVWGMTLAR</sequence>
<protein>
    <recommendedName>
        <fullName evidence="2">Double zinc ribbon domain-containing protein</fullName>
    </recommendedName>
</protein>
<dbReference type="STRING" id="1618446.UV61_C0010G0002"/>
<dbReference type="EMBL" id="LCFD01000010">
    <property type="protein sequence ID" value="KKS86451.1"/>
    <property type="molecule type" value="Genomic_DNA"/>
</dbReference>
<accession>A0A0G1ETN3</accession>
<name>A0A0G1ETN3_9BACT</name>
<dbReference type="SUPFAM" id="SSF53271">
    <property type="entry name" value="PRTase-like"/>
    <property type="match status" value="1"/>
</dbReference>